<dbReference type="AlphaFoldDB" id="A0AA85AC40"/>
<dbReference type="Gene3D" id="2.60.470.10">
    <property type="entry name" value="Acid-sensing ion channels like domains"/>
    <property type="match status" value="1"/>
</dbReference>
<evidence type="ECO:0000256" key="4">
    <source>
        <dbReference type="ARBA" id="ARBA00022692"/>
    </source>
</evidence>
<evidence type="ECO:0000256" key="9">
    <source>
        <dbReference type="ARBA" id="ARBA00023201"/>
    </source>
</evidence>
<comment type="similarity">
    <text evidence="11">Belongs to the amiloride-sensitive sodium channel (TC 1.A.6) family.</text>
</comment>
<keyword evidence="9 11" id="KW-0739">Sodium transport</keyword>
<evidence type="ECO:0000256" key="8">
    <source>
        <dbReference type="ARBA" id="ARBA00023136"/>
    </source>
</evidence>
<keyword evidence="5" id="KW-1133">Transmembrane helix</keyword>
<dbReference type="WBParaSite" id="SMRG1_76390.1">
    <property type="protein sequence ID" value="SMRG1_76390.1"/>
    <property type="gene ID" value="SMRG1_76390"/>
</dbReference>
<dbReference type="GO" id="GO:0016020">
    <property type="term" value="C:membrane"/>
    <property type="evidence" value="ECO:0007669"/>
    <property type="project" value="UniProtKB-SubCell"/>
</dbReference>
<name>A0AA85AC40_9TREM</name>
<dbReference type="WBParaSite" id="SMRG1_76390.3">
    <property type="protein sequence ID" value="SMRG1_76390.3"/>
    <property type="gene ID" value="SMRG1_76390"/>
</dbReference>
<evidence type="ECO:0000256" key="2">
    <source>
        <dbReference type="ARBA" id="ARBA00022448"/>
    </source>
</evidence>
<dbReference type="Proteomes" id="UP000050790">
    <property type="component" value="Unassembled WGS sequence"/>
</dbReference>
<sequence>MMNIHCCPKWTSVGAKKLICLLLCISVSCLITYRVHVWLKHYDSLASKMIISAYDDHQSNLPFPLISICNINPARGTKLYNIQSAESQDRGVDYEIFSDAFQGRSSENLPESKLKVPIFKLMEKASHQIDQMLRSCKVGQRHCSVLNFTKSILPNGACYTLAGDLTGIDEIQLVLDPQSYDYLVPNQGFIGFRILLHGYGDSLWALIPTAVYAGPTFHTMLRAVGLKKIYKQHCTSQSIWASCMHDCMQEMLLEKCHCQLPDCTVFEMMRCGLTMNSMIEYLSPVQCRCHNPCEAISYSVESITQALKSPLLFTHSLSLFTKINQTNFKSNNNFQLPTDQQQFNNKIISKNQKLTTVSDDISDYDLNNNNHKNSKELNINQSEQFLHIYRKEIWDGLLLQTWAFLREANRTAFEQLRQLSRLLQSLNLDLQTVERTVYKVHRKHRFNLEATDLMLWDSERLSTNKHPSDRSNGLCMDSEEHSRMLERVSRLGKEFVRLFRQSILFRDITLVPGLDFHIHLVRLFFLNIVDELDRLANQLLHNDLFSDVTMLDLQRKTSQCKQTNNKLIYNDTSWENQLEQSQLIVASEDIASLQAVLLATDSQFKQLRTVFSKLVLDNRELIETVPIKRASLNTKPDSLISTEEGLVSVTIQLTRDKNRLIRLESVQAIYSPIAELLDLIVSGLLLAFLSIFLVNICVSHPNNSDSCYYECCCCCSTFVNNSTNSKSCESPKLVTHTTLPTASYINCNTDSGSSSKRLPKLNTISYRNYSDLIPTDILQKKPTVNSVYLFDSHQQDGVPISNKCIITGLPITSNKPCAKRFGENCRHNFNMCPNESSQYMTHNLPTLPGSSVTLPKWDNKVLQIDVDGFNCMDVSEHSTTECEGEQSHANTNQRYPCHQQQSLPRQQQQQQLNHQQNSVNESCISFCDCLYSMEDNTKTDSASCLNSSKLLFCNNHSNTVRNCSSIRKPTDINYSKNEMLNCLIVTPQPQDTTFTEVTPNIVTTHQLPFSVDLLQSSQLIDDKATLPVNTSH</sequence>
<keyword evidence="8" id="KW-0472">Membrane</keyword>
<evidence type="ECO:0000256" key="5">
    <source>
        <dbReference type="ARBA" id="ARBA00022989"/>
    </source>
</evidence>
<keyword evidence="2 11" id="KW-0813">Transport</keyword>
<keyword evidence="10 11" id="KW-0407">Ion channel</keyword>
<proteinExistence type="inferred from homology"/>
<evidence type="ECO:0000256" key="3">
    <source>
        <dbReference type="ARBA" id="ARBA00022461"/>
    </source>
</evidence>
<accession>A0AA85AC40</accession>
<evidence type="ECO:0000313" key="12">
    <source>
        <dbReference type="Proteomes" id="UP000050790"/>
    </source>
</evidence>
<comment type="subcellular location">
    <subcellularLocation>
        <location evidence="1">Membrane</location>
        <topology evidence="1">Multi-pass membrane protein</topology>
    </subcellularLocation>
</comment>
<keyword evidence="7 11" id="KW-0406">Ion transport</keyword>
<keyword evidence="6" id="KW-0915">Sodium</keyword>
<evidence type="ECO:0000256" key="6">
    <source>
        <dbReference type="ARBA" id="ARBA00023053"/>
    </source>
</evidence>
<evidence type="ECO:0000256" key="7">
    <source>
        <dbReference type="ARBA" id="ARBA00023065"/>
    </source>
</evidence>
<evidence type="ECO:0000313" key="13">
    <source>
        <dbReference type="WBParaSite" id="SMRG1_76390.1"/>
    </source>
</evidence>
<keyword evidence="3 11" id="KW-0894">Sodium channel</keyword>
<reference evidence="13 14" key="1">
    <citation type="submission" date="2023-11" db="UniProtKB">
        <authorList>
            <consortium name="WormBaseParasite"/>
        </authorList>
    </citation>
    <scope>IDENTIFICATION</scope>
</reference>
<evidence type="ECO:0000256" key="1">
    <source>
        <dbReference type="ARBA" id="ARBA00004141"/>
    </source>
</evidence>
<protein>
    <recommendedName>
        <fullName evidence="15">Amiloride-sensitive sodium channel</fullName>
    </recommendedName>
</protein>
<dbReference type="GO" id="GO:0005272">
    <property type="term" value="F:sodium channel activity"/>
    <property type="evidence" value="ECO:0007669"/>
    <property type="project" value="UniProtKB-KW"/>
</dbReference>
<organism evidence="12 14">
    <name type="scientific">Schistosoma margrebowiei</name>
    <dbReference type="NCBI Taxonomy" id="48269"/>
    <lineage>
        <taxon>Eukaryota</taxon>
        <taxon>Metazoa</taxon>
        <taxon>Spiralia</taxon>
        <taxon>Lophotrochozoa</taxon>
        <taxon>Platyhelminthes</taxon>
        <taxon>Trematoda</taxon>
        <taxon>Digenea</taxon>
        <taxon>Strigeidida</taxon>
        <taxon>Schistosomatoidea</taxon>
        <taxon>Schistosomatidae</taxon>
        <taxon>Schistosoma</taxon>
    </lineage>
</organism>
<dbReference type="InterPro" id="IPR001873">
    <property type="entry name" value="ENaC"/>
</dbReference>
<evidence type="ECO:0000313" key="14">
    <source>
        <dbReference type="WBParaSite" id="SMRG1_76390.3"/>
    </source>
</evidence>
<evidence type="ECO:0000256" key="10">
    <source>
        <dbReference type="ARBA" id="ARBA00023303"/>
    </source>
</evidence>
<keyword evidence="4 11" id="KW-0812">Transmembrane</keyword>
<dbReference type="Pfam" id="PF00858">
    <property type="entry name" value="ASC"/>
    <property type="match status" value="1"/>
</dbReference>
<evidence type="ECO:0008006" key="15">
    <source>
        <dbReference type="Google" id="ProtNLM"/>
    </source>
</evidence>
<evidence type="ECO:0000256" key="11">
    <source>
        <dbReference type="RuleBase" id="RU000679"/>
    </source>
</evidence>